<evidence type="ECO:0000313" key="4">
    <source>
        <dbReference type="Proteomes" id="UP000054683"/>
    </source>
</evidence>
<keyword evidence="1" id="KW-0812">Transmembrane</keyword>
<protein>
    <submittedName>
        <fullName evidence="3">TadE-like protein</fullName>
    </submittedName>
</protein>
<keyword evidence="1" id="KW-0472">Membrane</keyword>
<name>A0A158JSJ6_9BURK</name>
<gene>
    <name evidence="3" type="ORF">AWB69_08705</name>
</gene>
<dbReference type="RefSeq" id="WP_062092741.1">
    <property type="nucleotide sequence ID" value="NZ_FCOK02000116.1"/>
</dbReference>
<organism evidence="3 4">
    <name type="scientific">Caballeronia udeis</name>
    <dbReference type="NCBI Taxonomy" id="1232866"/>
    <lineage>
        <taxon>Bacteria</taxon>
        <taxon>Pseudomonadati</taxon>
        <taxon>Pseudomonadota</taxon>
        <taxon>Betaproteobacteria</taxon>
        <taxon>Burkholderiales</taxon>
        <taxon>Burkholderiaceae</taxon>
        <taxon>Caballeronia</taxon>
    </lineage>
</organism>
<feature type="domain" description="TadE-like" evidence="2">
    <location>
        <begin position="14"/>
        <end position="53"/>
    </location>
</feature>
<proteinExistence type="predicted"/>
<accession>A0A158JSJ6</accession>
<feature type="transmembrane region" description="Helical" evidence="1">
    <location>
        <begin position="12"/>
        <end position="35"/>
    </location>
</feature>
<dbReference type="InterPro" id="IPR012495">
    <property type="entry name" value="TadE-like_dom"/>
</dbReference>
<sequence>MMPRLCRFLKNTRGVAAIEFVLVLPLMLALLFGIYEIGQIVRVNMLLSNTASSMADLISQQSNGVTGGTSGVLGNFCKAGTLMMTPFPTGATTGAGSLSAAMASVTNYTSGGVTVNWESDHSCASTATALGNTTAHALATTPTNLLPTAGTPGDSVVIVRVTYQYSLLTSYLFPASFTLVKTAFARPRNNLPITCTAPCS</sequence>
<dbReference type="Pfam" id="PF07811">
    <property type="entry name" value="TadE"/>
    <property type="match status" value="1"/>
</dbReference>
<keyword evidence="1" id="KW-1133">Transmembrane helix</keyword>
<evidence type="ECO:0000259" key="2">
    <source>
        <dbReference type="Pfam" id="PF07811"/>
    </source>
</evidence>
<evidence type="ECO:0000256" key="1">
    <source>
        <dbReference type="SAM" id="Phobius"/>
    </source>
</evidence>
<dbReference type="EMBL" id="FCOK02000116">
    <property type="protein sequence ID" value="SAL71832.1"/>
    <property type="molecule type" value="Genomic_DNA"/>
</dbReference>
<dbReference type="Proteomes" id="UP000054683">
    <property type="component" value="Unassembled WGS sequence"/>
</dbReference>
<dbReference type="AlphaFoldDB" id="A0A158JSJ6"/>
<reference evidence="3 4" key="1">
    <citation type="submission" date="2016-01" db="EMBL/GenBank/DDBJ databases">
        <authorList>
            <person name="Oliw E.H."/>
        </authorList>
    </citation>
    <scope>NUCLEOTIDE SEQUENCE [LARGE SCALE GENOMIC DNA]</scope>
    <source>
        <strain evidence="3">LMG 27134</strain>
    </source>
</reference>
<evidence type="ECO:0000313" key="3">
    <source>
        <dbReference type="EMBL" id="SAL71832.1"/>
    </source>
</evidence>